<dbReference type="GO" id="GO:0008270">
    <property type="term" value="F:zinc ion binding"/>
    <property type="evidence" value="ECO:0007669"/>
    <property type="project" value="InterPro"/>
</dbReference>
<evidence type="ECO:0000259" key="5">
    <source>
        <dbReference type="SMART" id="SM00906"/>
    </source>
</evidence>
<dbReference type="OrthoDB" id="103819at2759"/>
<comment type="caution">
    <text evidence="6">The sequence shown here is derived from an EMBL/GenBank/DDBJ whole genome shotgun (WGS) entry which is preliminary data.</text>
</comment>
<evidence type="ECO:0000313" key="7">
    <source>
        <dbReference type="Proteomes" id="UP000070328"/>
    </source>
</evidence>
<protein>
    <submittedName>
        <fullName evidence="6">Fungal specific transcription factor domain-containing protein</fullName>
    </submittedName>
</protein>
<keyword evidence="1" id="KW-0539">Nucleus</keyword>
<dbReference type="PANTHER" id="PTHR46910">
    <property type="entry name" value="TRANSCRIPTION FACTOR PDR1"/>
    <property type="match status" value="1"/>
</dbReference>
<dbReference type="GO" id="GO:0003700">
    <property type="term" value="F:DNA-binding transcription factor activity"/>
    <property type="evidence" value="ECO:0007669"/>
    <property type="project" value="InterPro"/>
</dbReference>
<keyword evidence="7" id="KW-1185">Reference proteome</keyword>
<feature type="region of interest" description="Disordered" evidence="3">
    <location>
        <begin position="140"/>
        <end position="165"/>
    </location>
</feature>
<gene>
    <name evidence="6" type="ORF">CSIM01_04687</name>
</gene>
<dbReference type="Pfam" id="PF04082">
    <property type="entry name" value="Fungal_trans"/>
    <property type="match status" value="1"/>
</dbReference>
<dbReference type="InterPro" id="IPR007219">
    <property type="entry name" value="XnlR_reg_dom"/>
</dbReference>
<dbReference type="AlphaFoldDB" id="A0A135SGX8"/>
<dbReference type="GO" id="GO:0006351">
    <property type="term" value="P:DNA-templated transcription"/>
    <property type="evidence" value="ECO:0007669"/>
    <property type="project" value="InterPro"/>
</dbReference>
<keyword evidence="2" id="KW-0175">Coiled coil</keyword>
<feature type="transmembrane region" description="Helical" evidence="4">
    <location>
        <begin position="594"/>
        <end position="615"/>
    </location>
</feature>
<proteinExistence type="predicted"/>
<dbReference type="InterPro" id="IPR050987">
    <property type="entry name" value="AtrR-like"/>
</dbReference>
<organism evidence="6 7">
    <name type="scientific">Colletotrichum simmondsii</name>
    <dbReference type="NCBI Taxonomy" id="703756"/>
    <lineage>
        <taxon>Eukaryota</taxon>
        <taxon>Fungi</taxon>
        <taxon>Dikarya</taxon>
        <taxon>Ascomycota</taxon>
        <taxon>Pezizomycotina</taxon>
        <taxon>Sordariomycetes</taxon>
        <taxon>Hypocreomycetidae</taxon>
        <taxon>Glomerellales</taxon>
        <taxon>Glomerellaceae</taxon>
        <taxon>Colletotrichum</taxon>
        <taxon>Colletotrichum acutatum species complex</taxon>
    </lineage>
</organism>
<sequence>MDSDSRSAGPDDQGLRRACDQCRTRKVGPPNSARVCFLTSPRSKLYPPSRAFFLPAVAPPPTALRQGGIARALNRESGFADKNTFWLFATDPFSNGVGQKPKEQRHRVLISLQYEKKIDLIEERLSNIEELLRSLSNNPPGVGGHSWDTTRARHTTPSASTIGDASVLSHDGADSDSAFEGDLSLTAHTMFASDFIEDAVQRTSLQDVAPNMQAALSSLRQIVAMQSKASSNRDFRFRTHQPLPPGGLPELPMPPMNAVVALLKHMKVSPPSIFSLACSFLDVDDLAELCRRVYFCTDNFSDTTFIIVNGALFYLFMEQAYLASDATAREEFERYQHMCQSNLEMALASLPLMLPAKVESIEALLLAAVYAVDVSKASLAWLFTSTAASLCQTLGYHRVSQVRSESAGPRDIKTLLFWHVYMLDKTLSLRTGRASVIQDWDVTLPRRVDNTMVADPWGLIITTWIKQAEIQHRVYEQLYSPLALGQSQEERIETVRRLENEQKTIMAAASHVREQALFGLKALNASSILDIHLRGDELTFQSTLTLIYRALPAPEGSPTRFSQECIDTARFAMQLHLECMQRIAEEGRHLKAVYIHWAILLTPFTPFFVLFCHVIDTSNAGDLKKLNEFVASLRPACTMSEPVEKLHQLCSMLCNVATLYVESKSQQSNERGPINDEFDVYLSALGFPPTEYPAQGMDTSDMSQPTLQTAQLGNWFSGSQYMMGLLEEDLSQFN</sequence>
<dbReference type="Proteomes" id="UP000070328">
    <property type="component" value="Unassembled WGS sequence"/>
</dbReference>
<accession>A0A135SGX8</accession>
<dbReference type="EMBL" id="JFBX01000569">
    <property type="protein sequence ID" value="KXH35162.1"/>
    <property type="molecule type" value="Genomic_DNA"/>
</dbReference>
<evidence type="ECO:0000256" key="4">
    <source>
        <dbReference type="SAM" id="Phobius"/>
    </source>
</evidence>
<name>A0A135SGX8_9PEZI</name>
<dbReference type="PANTHER" id="PTHR46910:SF5">
    <property type="entry name" value="ZN(II)2CYS6 TRANSCRIPTION FACTOR (EUROFUNG)"/>
    <property type="match status" value="1"/>
</dbReference>
<keyword evidence="4" id="KW-0812">Transmembrane</keyword>
<evidence type="ECO:0000313" key="6">
    <source>
        <dbReference type="EMBL" id="KXH35162.1"/>
    </source>
</evidence>
<keyword evidence="4" id="KW-1133">Transmembrane helix</keyword>
<evidence type="ECO:0000256" key="3">
    <source>
        <dbReference type="SAM" id="MobiDB-lite"/>
    </source>
</evidence>
<reference evidence="6 7" key="1">
    <citation type="submission" date="2014-02" db="EMBL/GenBank/DDBJ databases">
        <title>The genome sequence of Colletotrichum simmondsii CBS122122.</title>
        <authorList>
            <person name="Baroncelli R."/>
            <person name="Thon M.R."/>
        </authorList>
    </citation>
    <scope>NUCLEOTIDE SEQUENCE [LARGE SCALE GENOMIC DNA]</scope>
    <source>
        <strain evidence="6 7">CBS122122</strain>
    </source>
</reference>
<dbReference type="SMART" id="SM00906">
    <property type="entry name" value="Fungal_trans"/>
    <property type="match status" value="1"/>
</dbReference>
<evidence type="ECO:0000256" key="1">
    <source>
        <dbReference type="ARBA" id="ARBA00023242"/>
    </source>
</evidence>
<dbReference type="GO" id="GO:0003677">
    <property type="term" value="F:DNA binding"/>
    <property type="evidence" value="ECO:0007669"/>
    <property type="project" value="InterPro"/>
</dbReference>
<keyword evidence="4" id="KW-0472">Membrane</keyword>
<feature type="coiled-coil region" evidence="2">
    <location>
        <begin position="111"/>
        <end position="138"/>
    </location>
</feature>
<feature type="domain" description="Xylanolytic transcriptional activator regulatory" evidence="5">
    <location>
        <begin position="380"/>
        <end position="451"/>
    </location>
</feature>
<evidence type="ECO:0000256" key="2">
    <source>
        <dbReference type="SAM" id="Coils"/>
    </source>
</evidence>
<dbReference type="CDD" id="cd12148">
    <property type="entry name" value="fungal_TF_MHR"/>
    <property type="match status" value="1"/>
</dbReference>